<name>A0A358HNZ3_9PROT</name>
<dbReference type="RefSeq" id="WP_276651371.1">
    <property type="nucleotide sequence ID" value="NZ_DOOG01000028.1"/>
</dbReference>
<sequence length="71" mass="7568">MPLLVSDVLAGLIPEKTTYCGDYAVKGFGEPLKVHALQNALPLIPPEFDVGQYLRLILAGTALVCCDAKVP</sequence>
<dbReference type="Proteomes" id="UP000264753">
    <property type="component" value="Unassembled WGS sequence"/>
</dbReference>
<evidence type="ECO:0000313" key="4">
    <source>
        <dbReference type="Proteomes" id="UP000264753"/>
    </source>
</evidence>
<comment type="caution">
    <text evidence="1">The sequence shown here is derived from an EMBL/GenBank/DDBJ whole genome shotgun (WGS) entry which is preliminary data.</text>
</comment>
<accession>A0A358HNZ3</accession>
<dbReference type="Proteomes" id="UP000264179">
    <property type="component" value="Unassembled WGS sequence"/>
</dbReference>
<evidence type="ECO:0000313" key="3">
    <source>
        <dbReference type="Proteomes" id="UP000264179"/>
    </source>
</evidence>
<dbReference type="EMBL" id="DPOP01000023">
    <property type="protein sequence ID" value="HCW66106.1"/>
    <property type="molecule type" value="Genomic_DNA"/>
</dbReference>
<dbReference type="AlphaFoldDB" id="A0A358HNZ3"/>
<reference evidence="3 4" key="1">
    <citation type="journal article" date="2018" name="Nat. Biotechnol.">
        <title>A standardized bacterial taxonomy based on genome phylogeny substantially revises the tree of life.</title>
        <authorList>
            <person name="Parks D.H."/>
            <person name="Chuvochina M."/>
            <person name="Waite D.W."/>
            <person name="Rinke C."/>
            <person name="Skarshewski A."/>
            <person name="Chaumeil P.A."/>
            <person name="Hugenholtz P."/>
        </authorList>
    </citation>
    <scope>NUCLEOTIDE SEQUENCE [LARGE SCALE GENOMIC DNA]</scope>
    <source>
        <strain evidence="1">UBA8707</strain>
        <strain evidence="2">UBA9881</strain>
    </source>
</reference>
<evidence type="ECO:0000313" key="2">
    <source>
        <dbReference type="EMBL" id="HCW66106.1"/>
    </source>
</evidence>
<evidence type="ECO:0000313" key="1">
    <source>
        <dbReference type="EMBL" id="HBU96907.1"/>
    </source>
</evidence>
<dbReference type="EMBL" id="DOOG01000028">
    <property type="protein sequence ID" value="HBU96907.1"/>
    <property type="molecule type" value="Genomic_DNA"/>
</dbReference>
<organism evidence="1 4">
    <name type="scientific">Thalassospira lucentensis</name>
    <dbReference type="NCBI Taxonomy" id="168935"/>
    <lineage>
        <taxon>Bacteria</taxon>
        <taxon>Pseudomonadati</taxon>
        <taxon>Pseudomonadota</taxon>
        <taxon>Alphaproteobacteria</taxon>
        <taxon>Rhodospirillales</taxon>
        <taxon>Thalassospiraceae</taxon>
        <taxon>Thalassospira</taxon>
    </lineage>
</organism>
<gene>
    <name evidence="1" type="ORF">DEF21_03230</name>
    <name evidence="2" type="ORF">DHR80_02625</name>
</gene>
<protein>
    <submittedName>
        <fullName evidence="1">Uncharacterized protein</fullName>
    </submittedName>
</protein>
<proteinExistence type="predicted"/>